<dbReference type="EMBL" id="HBEZ01054927">
    <property type="protein sequence ID" value="CAD8657296.1"/>
    <property type="molecule type" value="Transcribed_RNA"/>
</dbReference>
<gene>
    <name evidence="1" type="ORF">CCUR1050_LOCUS30148</name>
</gene>
<protein>
    <submittedName>
        <fullName evidence="1">Uncharacterized protein</fullName>
    </submittedName>
</protein>
<accession>A0A7S0QSI9</accession>
<evidence type="ECO:0000313" key="1">
    <source>
        <dbReference type="EMBL" id="CAD8657296.1"/>
    </source>
</evidence>
<name>A0A7S0QSI9_9CRYP</name>
<proteinExistence type="predicted"/>
<organism evidence="1">
    <name type="scientific">Cryptomonas curvata</name>
    <dbReference type="NCBI Taxonomy" id="233186"/>
    <lineage>
        <taxon>Eukaryota</taxon>
        <taxon>Cryptophyceae</taxon>
        <taxon>Cryptomonadales</taxon>
        <taxon>Cryptomonadaceae</taxon>
        <taxon>Cryptomonas</taxon>
    </lineage>
</organism>
<sequence>MFNDVRHLMELNVMCTPAVGPQDKDLCYSSGPGTSWVQGGFCPNDADIVRTGAKSFCGMTKEGIYYVINPSKEIPWTGVNELGQYVFEDPTFHPHQVDSKFSPG</sequence>
<reference evidence="1" key="1">
    <citation type="submission" date="2021-01" db="EMBL/GenBank/DDBJ databases">
        <authorList>
            <person name="Corre E."/>
            <person name="Pelletier E."/>
            <person name="Niang G."/>
            <person name="Scheremetjew M."/>
            <person name="Finn R."/>
            <person name="Kale V."/>
            <person name="Holt S."/>
            <person name="Cochrane G."/>
            <person name="Meng A."/>
            <person name="Brown T."/>
            <person name="Cohen L."/>
        </authorList>
    </citation>
    <scope>NUCLEOTIDE SEQUENCE</scope>
    <source>
        <strain evidence="1">CCAP979/52</strain>
    </source>
</reference>
<dbReference type="AlphaFoldDB" id="A0A7S0QSI9"/>